<name>A0ABD3NWJ4_9STRA</name>
<evidence type="ECO:0000313" key="6">
    <source>
        <dbReference type="EMBL" id="KAL3779722.1"/>
    </source>
</evidence>
<accession>A0ABD3NWJ4</accession>
<organism evidence="6 7">
    <name type="scientific">Cyclotella cryptica</name>
    <dbReference type="NCBI Taxonomy" id="29204"/>
    <lineage>
        <taxon>Eukaryota</taxon>
        <taxon>Sar</taxon>
        <taxon>Stramenopiles</taxon>
        <taxon>Ochrophyta</taxon>
        <taxon>Bacillariophyta</taxon>
        <taxon>Coscinodiscophyceae</taxon>
        <taxon>Thalassiosirophycidae</taxon>
        <taxon>Stephanodiscales</taxon>
        <taxon>Stephanodiscaceae</taxon>
        <taxon>Cyclotella</taxon>
    </lineage>
</organism>
<dbReference type="PANTHER" id="PTHR16932:SF18">
    <property type="entry name" value="INTERFERON, ALPHA-INDUCIBLE PROTEIN 27-LIKE 2"/>
    <property type="match status" value="1"/>
</dbReference>
<gene>
    <name evidence="6" type="ORF">HJC23_003583</name>
</gene>
<protein>
    <recommendedName>
        <fullName evidence="8">Ricin B lectin domain-containing protein</fullName>
    </recommendedName>
</protein>
<comment type="subcellular location">
    <subcellularLocation>
        <location evidence="1">Membrane</location>
        <topology evidence="1">Multi-pass membrane protein</topology>
    </subcellularLocation>
</comment>
<evidence type="ECO:0000256" key="3">
    <source>
        <dbReference type="ARBA" id="ARBA00022692"/>
    </source>
</evidence>
<evidence type="ECO:0000256" key="1">
    <source>
        <dbReference type="ARBA" id="ARBA00004141"/>
    </source>
</evidence>
<dbReference type="SUPFAM" id="SSF50405">
    <property type="entry name" value="Actin-crosslinking proteins"/>
    <property type="match status" value="2"/>
</dbReference>
<dbReference type="Proteomes" id="UP001516023">
    <property type="component" value="Unassembled WGS sequence"/>
</dbReference>
<comment type="similarity">
    <text evidence="2">Belongs to the IFI6/IFI27 family.</text>
</comment>
<comment type="caution">
    <text evidence="6">The sequence shown here is derived from an EMBL/GenBank/DDBJ whole genome shotgun (WGS) entry which is preliminary data.</text>
</comment>
<evidence type="ECO:0000256" key="5">
    <source>
        <dbReference type="ARBA" id="ARBA00023136"/>
    </source>
</evidence>
<keyword evidence="3" id="KW-0812">Transmembrane</keyword>
<keyword evidence="4" id="KW-1133">Transmembrane helix</keyword>
<dbReference type="AlphaFoldDB" id="A0ABD3NWJ4"/>
<evidence type="ECO:0000256" key="4">
    <source>
        <dbReference type="ARBA" id="ARBA00022989"/>
    </source>
</evidence>
<dbReference type="InterPro" id="IPR038213">
    <property type="entry name" value="IFI6/IFI27-like_sf"/>
</dbReference>
<evidence type="ECO:0000313" key="7">
    <source>
        <dbReference type="Proteomes" id="UP001516023"/>
    </source>
</evidence>
<keyword evidence="5" id="KW-0472">Membrane</keyword>
<dbReference type="Pfam" id="PF06140">
    <property type="entry name" value="Ifi-6-16"/>
    <property type="match status" value="1"/>
</dbReference>
<evidence type="ECO:0000256" key="2">
    <source>
        <dbReference type="ARBA" id="ARBA00007262"/>
    </source>
</evidence>
<dbReference type="InterPro" id="IPR008999">
    <property type="entry name" value="Actin-crosslinking"/>
</dbReference>
<dbReference type="GO" id="GO:0016020">
    <property type="term" value="C:membrane"/>
    <property type="evidence" value="ECO:0007669"/>
    <property type="project" value="UniProtKB-SubCell"/>
</dbReference>
<proteinExistence type="inferred from homology"/>
<dbReference type="PANTHER" id="PTHR16932">
    <property type="entry name" value="INTERFERON ALPHA-INDUCIBLE PROTEIN 27"/>
    <property type="match status" value="1"/>
</dbReference>
<dbReference type="Gene3D" id="2.80.10.50">
    <property type="match status" value="2"/>
</dbReference>
<dbReference type="InterPro" id="IPR009311">
    <property type="entry name" value="IFI6/IFI27-like"/>
</dbReference>
<sequence length="484" mass="52117">MQRTSSRVLVADSNGIVGVDDTHNVHNDNNTCSLWKLERTSRSPVYLIRSVAYNDYCLSEGSTQNGEVNVRCINISDVKHDDKSHHIIVHYLSGELCFLSSPKHNARLSCNHAGKLSMSPNWKGWEVLRIVKCDDSHVRILSWTHNTQVLHSNRDGNVFMKQDQFSDSTKWIIELAPSAYARDGVVIKSAASGNYLCFDGSTLSTHCCIDRNSVWDISSAHKQKYYLTSVKHNKRMSCNQSTDELFCTRKRGGWEVWEVQQRGSGLVSFKSCVGEGKYLSCDSKGLIKLSNEAGENELWNIQNSPHGGLLIYSKNYITCHVACDSKNVFCSKDSGCQESWIIEYAMPPTISKGEIIGYSIASAVSLVSIIAMPFAVMGVVGAMGFTSAGITAGSIGAGMMSAEAIASGVGGVAAGGTVATLQSIGAVGLGFGGTLAAMGAGGGVVGATAFGSVAAANKQNNKFGGTVETVSERNRPFCDWRSWA</sequence>
<reference evidence="6 7" key="1">
    <citation type="journal article" date="2020" name="G3 (Bethesda)">
        <title>Improved Reference Genome for Cyclotella cryptica CCMP332, a Model for Cell Wall Morphogenesis, Salinity Adaptation, and Lipid Production in Diatoms (Bacillariophyta).</title>
        <authorList>
            <person name="Roberts W.R."/>
            <person name="Downey K.M."/>
            <person name="Ruck E.C."/>
            <person name="Traller J.C."/>
            <person name="Alverson A.J."/>
        </authorList>
    </citation>
    <scope>NUCLEOTIDE SEQUENCE [LARGE SCALE GENOMIC DNA]</scope>
    <source>
        <strain evidence="6 7">CCMP332</strain>
    </source>
</reference>
<evidence type="ECO:0008006" key="8">
    <source>
        <dbReference type="Google" id="ProtNLM"/>
    </source>
</evidence>
<dbReference type="CDD" id="cd00257">
    <property type="entry name" value="beta-trefoil_FSCN-like"/>
    <property type="match status" value="1"/>
</dbReference>
<keyword evidence="7" id="KW-1185">Reference proteome</keyword>
<dbReference type="EMBL" id="JABMIG020000378">
    <property type="protein sequence ID" value="KAL3779722.1"/>
    <property type="molecule type" value="Genomic_DNA"/>
</dbReference>
<dbReference type="Gene3D" id="6.10.110.10">
    <property type="match status" value="1"/>
</dbReference>